<dbReference type="Gene3D" id="1.25.40.10">
    <property type="entry name" value="Tetratricopeptide repeat domain"/>
    <property type="match status" value="1"/>
</dbReference>
<evidence type="ECO:0000259" key="5">
    <source>
        <dbReference type="Pfam" id="PF13435"/>
    </source>
</evidence>
<dbReference type="Proteomes" id="UP001244787">
    <property type="component" value="Unassembled WGS sequence"/>
</dbReference>
<evidence type="ECO:0000259" key="4">
    <source>
        <dbReference type="Pfam" id="PF09699"/>
    </source>
</evidence>
<dbReference type="CDD" id="cd08168">
    <property type="entry name" value="Cytochrom_C3"/>
    <property type="match status" value="1"/>
</dbReference>
<sequence length="720" mass="81953">MPTILKLLFVFFLFAACKNNSETDSYSAITNFKSVHEDGYVGDAQCMQCHKTVYDSWKDSDHDLAMQIANDSTVLGNFNDERIVLDGVSYFFTKKNNKFIAHIKEIDGSEKEYVIAYTFGVYPLQQYLVDFENGRKQVLRVSWDVDAKKWYHQYEGGKMNPHDWMHWTESSQNWNTMCAECHSTNLKKNYSADTDSFTTTYASINVSCESCHGPAEKHVFWAKNSGDTTNIAHTYILKGKTQLEQMTMCAPCHSRRAKLTENLVPGEYFENQYYLQVLDTANYHADGQIDNEDYVYGSFLQSMMYHNNVKCADCHNVHSLKLKKEGNNLCLQCHAPTYNEPSHHFHPMSSESAQCVNCHMTGKKYMGIDFRRDHSFRVPRPDQSVAYGTPNACTQCHTDQTDAWAAAMVKQWYGENRRDHFSDGLLLSTKPGITVAERKKLDAFITNMKYPAIARASVINNLNITNVEQFVPIINSLKDASPLVRYNALMKFRDLNLMDRISIAAEHIADTSRLVRIGSAEILSGVPREQLQNLDQNALLKAQKELAIMLHTNADFATGRLRLGDHYLQNNDIPNAIKQYQMAIKKDSLLLPVYPNLATAYSMTGNTQAALETLNVLLKKNPNYGRAYYLRGLLNLEMKNNAQGEADLIKATALDHTDSRSHYNLATYYYQNKNWTKAEKAVKAALKVEPENGDFRYLLALIYEGQGKRAESAAILQQLQ</sequence>
<protein>
    <submittedName>
        <fullName evidence="6">Tetratricopeptide repeat protein</fullName>
    </submittedName>
</protein>
<dbReference type="Pfam" id="PF13435">
    <property type="entry name" value="Cytochrome_C554"/>
    <property type="match status" value="2"/>
</dbReference>
<feature type="chain" id="PRO_5045726063" evidence="3">
    <location>
        <begin position="16"/>
        <end position="720"/>
    </location>
</feature>
<dbReference type="InterPro" id="IPR011990">
    <property type="entry name" value="TPR-like_helical_dom_sf"/>
</dbReference>
<dbReference type="PANTHER" id="PTHR35038">
    <property type="entry name" value="DISSIMILATORY SULFITE REDUCTASE SIRA"/>
    <property type="match status" value="1"/>
</dbReference>
<dbReference type="InterPro" id="IPR036280">
    <property type="entry name" value="Multihaem_cyt_sf"/>
</dbReference>
<proteinExistence type="predicted"/>
<dbReference type="InterPro" id="IPR019734">
    <property type="entry name" value="TPR_rpt"/>
</dbReference>
<evidence type="ECO:0000313" key="6">
    <source>
        <dbReference type="EMBL" id="MDN3725382.1"/>
    </source>
</evidence>
<feature type="domain" description="Doubled CXXCH motif" evidence="4">
    <location>
        <begin position="310"/>
        <end position="336"/>
    </location>
</feature>
<organism evidence="6 7">
    <name type="scientific">Aequorivita aurantiaca</name>
    <dbReference type="NCBI Taxonomy" id="3053356"/>
    <lineage>
        <taxon>Bacteria</taxon>
        <taxon>Pseudomonadati</taxon>
        <taxon>Bacteroidota</taxon>
        <taxon>Flavobacteriia</taxon>
        <taxon>Flavobacteriales</taxon>
        <taxon>Flavobacteriaceae</taxon>
        <taxon>Aequorivita</taxon>
    </lineage>
</organism>
<dbReference type="PANTHER" id="PTHR35038:SF8">
    <property type="entry name" value="C-TYPE POLYHEME CYTOCHROME OMCC"/>
    <property type="match status" value="1"/>
</dbReference>
<dbReference type="SMART" id="SM00028">
    <property type="entry name" value="TPR"/>
    <property type="match status" value="4"/>
</dbReference>
<dbReference type="PROSITE" id="PS51257">
    <property type="entry name" value="PROKAR_LIPOPROTEIN"/>
    <property type="match status" value="1"/>
</dbReference>
<feature type="domain" description="Cytochrome c-552/4" evidence="5">
    <location>
        <begin position="171"/>
        <end position="213"/>
    </location>
</feature>
<dbReference type="EMBL" id="JAUGQQ010000014">
    <property type="protein sequence ID" value="MDN3725382.1"/>
    <property type="molecule type" value="Genomic_DNA"/>
</dbReference>
<dbReference type="Pfam" id="PF09699">
    <property type="entry name" value="Paired_CXXCH_1"/>
    <property type="match status" value="1"/>
</dbReference>
<name>A0ABT8DKE2_9FLAO</name>
<dbReference type="SUPFAM" id="SSF48695">
    <property type="entry name" value="Multiheme cytochromes"/>
    <property type="match status" value="1"/>
</dbReference>
<dbReference type="Pfam" id="PF13432">
    <property type="entry name" value="TPR_16"/>
    <property type="match status" value="2"/>
</dbReference>
<accession>A0ABT8DKE2</accession>
<gene>
    <name evidence="6" type="ORF">QRD02_13420</name>
</gene>
<evidence type="ECO:0000313" key="7">
    <source>
        <dbReference type="Proteomes" id="UP001244787"/>
    </source>
</evidence>
<feature type="repeat" description="TPR" evidence="2">
    <location>
        <begin position="591"/>
        <end position="624"/>
    </location>
</feature>
<feature type="domain" description="Cytochrome c-552/4" evidence="5">
    <location>
        <begin position="45"/>
        <end position="70"/>
    </location>
</feature>
<dbReference type="Gene3D" id="1.10.1130.10">
    <property type="entry name" value="Flavocytochrome C3, Chain A"/>
    <property type="match status" value="2"/>
</dbReference>
<feature type="repeat" description="TPR" evidence="2">
    <location>
        <begin position="659"/>
        <end position="692"/>
    </location>
</feature>
<reference evidence="6 7" key="1">
    <citation type="submission" date="2023-06" db="EMBL/GenBank/DDBJ databases">
        <authorList>
            <person name="Ye Y.-Q."/>
            <person name="Du Z.-J."/>
        </authorList>
    </citation>
    <scope>NUCLEOTIDE SEQUENCE [LARGE SCALE GENOMIC DNA]</scope>
    <source>
        <strain evidence="6 7">SDUM287046</strain>
    </source>
</reference>
<dbReference type="InterPro" id="IPR023155">
    <property type="entry name" value="Cyt_c-552/4"/>
</dbReference>
<keyword evidence="2" id="KW-0802">TPR repeat</keyword>
<evidence type="ECO:0000256" key="1">
    <source>
        <dbReference type="ARBA" id="ARBA00022729"/>
    </source>
</evidence>
<dbReference type="PROSITE" id="PS50005">
    <property type="entry name" value="TPR"/>
    <property type="match status" value="2"/>
</dbReference>
<dbReference type="SUPFAM" id="SSF48452">
    <property type="entry name" value="TPR-like"/>
    <property type="match status" value="1"/>
</dbReference>
<evidence type="ECO:0000256" key="3">
    <source>
        <dbReference type="SAM" id="SignalP"/>
    </source>
</evidence>
<feature type="signal peptide" evidence="3">
    <location>
        <begin position="1"/>
        <end position="15"/>
    </location>
</feature>
<dbReference type="InterPro" id="IPR010177">
    <property type="entry name" value="Paired_CXXCH_1"/>
</dbReference>
<keyword evidence="7" id="KW-1185">Reference proteome</keyword>
<comment type="caution">
    <text evidence="6">The sequence shown here is derived from an EMBL/GenBank/DDBJ whole genome shotgun (WGS) entry which is preliminary data.</text>
</comment>
<dbReference type="InterPro" id="IPR051829">
    <property type="entry name" value="Multiheme_Cytochr_ET"/>
</dbReference>
<evidence type="ECO:0000256" key="2">
    <source>
        <dbReference type="PROSITE-ProRule" id="PRU00339"/>
    </source>
</evidence>
<keyword evidence="1 3" id="KW-0732">Signal</keyword>
<dbReference type="RefSeq" id="WP_290255472.1">
    <property type="nucleotide sequence ID" value="NZ_JAUGQQ010000014.1"/>
</dbReference>